<dbReference type="Gene3D" id="1.20.1250.20">
    <property type="entry name" value="MFS general substrate transporter like domains"/>
    <property type="match status" value="1"/>
</dbReference>
<feature type="transmembrane region" description="Helical" evidence="8">
    <location>
        <begin position="356"/>
        <end position="377"/>
    </location>
</feature>
<proteinExistence type="predicted"/>
<feature type="transmembrane region" description="Helical" evidence="8">
    <location>
        <begin position="76"/>
        <end position="95"/>
    </location>
</feature>
<evidence type="ECO:0000256" key="6">
    <source>
        <dbReference type="ARBA" id="ARBA00023136"/>
    </source>
</evidence>
<feature type="transmembrane region" description="Helical" evidence="8">
    <location>
        <begin position="254"/>
        <end position="272"/>
    </location>
</feature>
<dbReference type="InterPro" id="IPR020846">
    <property type="entry name" value="MFS_dom"/>
</dbReference>
<feature type="transmembrane region" description="Helical" evidence="8">
    <location>
        <begin position="190"/>
        <end position="211"/>
    </location>
</feature>
<sequence>MDSVPTALPVSSGPVEQGGVQGPDHPDKLDASLLRIAGICGLASVMAFLDSTAVAVAQRTFTVEFGASQATVSWTIAAYMLAFATVIPMSGWAADRFGTKRLFLGAVLAFTVGSLLCAMAPNILLLIIFRVAQGMGGGMLMPLSFMILTREAGPKRLGRVVAIGAVPFLLGPIGGPILGGWLIGSYGWEWIFLINLPIGLSAFVLAALMFAPDRPEPSEKLDVVGALLLSPGVATLLAGMSAIPGAGGLADRRVLVPVIMGAALILAFVVHTENRASHPLIDLRLFENRVVKWANITQFGFAATFVGASLLIPSYFQVALHQTPMRSGMSMVAMGIGLVLTAPLAGVFMDTRGPRTIVLIGLPLIAVGLGVFTYEVARPAGDSAILLAGLLITGMGVGCTSTPLSAACVQSLAPSRVARGTTLLSVNDQVGGAVGASVMAVLLTNQFNRIGDGIAGGGSAISNRENGGHEMAGEAAMNASKDFAGSATEWLSHTYTTVFLAAVGLAVLTILPAVFLPRNLAATDGGATVPP</sequence>
<evidence type="ECO:0000256" key="7">
    <source>
        <dbReference type="SAM" id="MobiDB-lite"/>
    </source>
</evidence>
<feature type="transmembrane region" description="Helical" evidence="8">
    <location>
        <begin position="293"/>
        <end position="316"/>
    </location>
</feature>
<keyword evidence="6 8" id="KW-0472">Membrane</keyword>
<feature type="transmembrane region" description="Helical" evidence="8">
    <location>
        <begin position="33"/>
        <end position="56"/>
    </location>
</feature>
<keyword evidence="2" id="KW-0813">Transport</keyword>
<reference evidence="10 11" key="1">
    <citation type="submission" date="2016-10" db="EMBL/GenBank/DDBJ databases">
        <title>Evaluation of Human, Animal and Environmental Mycobacterium chelonae Isolates by Core Genome Phylogenomic Analysis, Targeted Gene Comparison, and Anti-microbial Susceptibility Patterns: A Tale of Mistaken Identities.</title>
        <authorList>
            <person name="Fogelson S.B."/>
            <person name="Camus A.C."/>
            <person name="Lorenz W."/>
            <person name="Vasireddy R."/>
            <person name="Vasireddy S."/>
            <person name="Smith T."/>
            <person name="Brown-Elliott B.A."/>
            <person name="Wallace R.J.Jr."/>
            <person name="Hasan N.A."/>
            <person name="Reischl U."/>
            <person name="Sanchez S."/>
        </authorList>
    </citation>
    <scope>NUCLEOTIDE SEQUENCE [LARGE SCALE GENOMIC DNA]</scope>
    <source>
        <strain evidence="10 11">8528</strain>
    </source>
</reference>
<feature type="transmembrane region" description="Helical" evidence="8">
    <location>
        <begin position="328"/>
        <end position="349"/>
    </location>
</feature>
<dbReference type="RefSeq" id="WP_070910474.1">
    <property type="nucleotide sequence ID" value="NZ_MLIC01000002.1"/>
</dbReference>
<dbReference type="PANTHER" id="PTHR23501">
    <property type="entry name" value="MAJOR FACILITATOR SUPERFAMILY"/>
    <property type="match status" value="1"/>
</dbReference>
<dbReference type="PROSITE" id="PS50850">
    <property type="entry name" value="MFS"/>
    <property type="match status" value="1"/>
</dbReference>
<evidence type="ECO:0000256" key="4">
    <source>
        <dbReference type="ARBA" id="ARBA00022692"/>
    </source>
</evidence>
<evidence type="ECO:0000256" key="2">
    <source>
        <dbReference type="ARBA" id="ARBA00022448"/>
    </source>
</evidence>
<name>A0ABX3BV80_9MYCO</name>
<dbReference type="EMBL" id="MLIH01000035">
    <property type="protein sequence ID" value="OHU06308.1"/>
    <property type="molecule type" value="Genomic_DNA"/>
</dbReference>
<accession>A0ABX3BV80</accession>
<feature type="transmembrane region" description="Helical" evidence="8">
    <location>
        <begin position="102"/>
        <end position="121"/>
    </location>
</feature>
<dbReference type="InterPro" id="IPR036259">
    <property type="entry name" value="MFS_trans_sf"/>
</dbReference>
<evidence type="ECO:0000256" key="8">
    <source>
        <dbReference type="SAM" id="Phobius"/>
    </source>
</evidence>
<keyword evidence="3" id="KW-1003">Cell membrane</keyword>
<dbReference type="Proteomes" id="UP000179621">
    <property type="component" value="Unassembled WGS sequence"/>
</dbReference>
<evidence type="ECO:0000259" key="9">
    <source>
        <dbReference type="PROSITE" id="PS50850"/>
    </source>
</evidence>
<feature type="transmembrane region" description="Helical" evidence="8">
    <location>
        <begin position="223"/>
        <end position="242"/>
    </location>
</feature>
<organism evidence="10 11">
    <name type="scientific">Mycobacteroides saopaulense</name>
    <dbReference type="NCBI Taxonomy" id="1578165"/>
    <lineage>
        <taxon>Bacteria</taxon>
        <taxon>Bacillati</taxon>
        <taxon>Actinomycetota</taxon>
        <taxon>Actinomycetes</taxon>
        <taxon>Mycobacteriales</taxon>
        <taxon>Mycobacteriaceae</taxon>
        <taxon>Mycobacteroides</taxon>
    </lineage>
</organism>
<evidence type="ECO:0000256" key="3">
    <source>
        <dbReference type="ARBA" id="ARBA00022475"/>
    </source>
</evidence>
<feature type="transmembrane region" description="Helical" evidence="8">
    <location>
        <begin position="160"/>
        <end position="184"/>
    </location>
</feature>
<dbReference type="PANTHER" id="PTHR23501:SF1">
    <property type="entry name" value="TRANSPORT PROTEIN HSRA-RELATED"/>
    <property type="match status" value="1"/>
</dbReference>
<feature type="region of interest" description="Disordered" evidence="7">
    <location>
        <begin position="1"/>
        <end position="22"/>
    </location>
</feature>
<dbReference type="InterPro" id="IPR004638">
    <property type="entry name" value="EmrB-like"/>
</dbReference>
<dbReference type="Gene3D" id="1.20.1720.10">
    <property type="entry name" value="Multidrug resistance protein D"/>
    <property type="match status" value="1"/>
</dbReference>
<dbReference type="NCBIfam" id="TIGR00711">
    <property type="entry name" value="efflux_EmrB"/>
    <property type="match status" value="1"/>
</dbReference>
<keyword evidence="5 8" id="KW-1133">Transmembrane helix</keyword>
<feature type="domain" description="Major facilitator superfamily (MFS) profile" evidence="9">
    <location>
        <begin position="36"/>
        <end position="521"/>
    </location>
</feature>
<keyword evidence="11" id="KW-1185">Reference proteome</keyword>
<evidence type="ECO:0000313" key="11">
    <source>
        <dbReference type="Proteomes" id="UP000179621"/>
    </source>
</evidence>
<feature type="transmembrane region" description="Helical" evidence="8">
    <location>
        <begin position="495"/>
        <end position="515"/>
    </location>
</feature>
<gene>
    <name evidence="10" type="ORF">BKG73_22425</name>
</gene>
<dbReference type="SUPFAM" id="SSF103473">
    <property type="entry name" value="MFS general substrate transporter"/>
    <property type="match status" value="1"/>
</dbReference>
<dbReference type="InterPro" id="IPR011701">
    <property type="entry name" value="MFS"/>
</dbReference>
<evidence type="ECO:0000256" key="1">
    <source>
        <dbReference type="ARBA" id="ARBA00004651"/>
    </source>
</evidence>
<evidence type="ECO:0000256" key="5">
    <source>
        <dbReference type="ARBA" id="ARBA00022989"/>
    </source>
</evidence>
<comment type="subcellular location">
    <subcellularLocation>
        <location evidence="1">Cell membrane</location>
        <topology evidence="1">Multi-pass membrane protein</topology>
    </subcellularLocation>
</comment>
<keyword evidence="4 8" id="KW-0812">Transmembrane</keyword>
<dbReference type="Pfam" id="PF07690">
    <property type="entry name" value="MFS_1"/>
    <property type="match status" value="1"/>
</dbReference>
<protein>
    <submittedName>
        <fullName evidence="10">MFS transporter</fullName>
    </submittedName>
</protein>
<comment type="caution">
    <text evidence="10">The sequence shown here is derived from an EMBL/GenBank/DDBJ whole genome shotgun (WGS) entry which is preliminary data.</text>
</comment>
<evidence type="ECO:0000313" key="10">
    <source>
        <dbReference type="EMBL" id="OHU06308.1"/>
    </source>
</evidence>
<feature type="transmembrane region" description="Helical" evidence="8">
    <location>
        <begin position="383"/>
        <end position="409"/>
    </location>
</feature>